<comment type="caution">
    <text evidence="1">The sequence shown here is derived from an EMBL/GenBank/DDBJ whole genome shotgun (WGS) entry which is preliminary data.</text>
</comment>
<dbReference type="RefSeq" id="WP_344153817.1">
    <property type="nucleotide sequence ID" value="NZ_BAAAQR010000009.1"/>
</dbReference>
<evidence type="ECO:0000313" key="1">
    <source>
        <dbReference type="EMBL" id="GAA2149893.1"/>
    </source>
</evidence>
<dbReference type="SMART" id="SM00855">
    <property type="entry name" value="PGAM"/>
    <property type="match status" value="1"/>
</dbReference>
<proteinExistence type="predicted"/>
<accession>A0ABP5LLZ7</accession>
<dbReference type="PANTHER" id="PTHR48100:SF1">
    <property type="entry name" value="HISTIDINE PHOSPHATASE FAMILY PROTEIN-RELATED"/>
    <property type="match status" value="1"/>
</dbReference>
<dbReference type="SUPFAM" id="SSF53254">
    <property type="entry name" value="Phosphoglycerate mutase-like"/>
    <property type="match status" value="1"/>
</dbReference>
<reference evidence="2" key="1">
    <citation type="journal article" date="2019" name="Int. J. Syst. Evol. Microbiol.">
        <title>The Global Catalogue of Microorganisms (GCM) 10K type strain sequencing project: providing services to taxonomists for standard genome sequencing and annotation.</title>
        <authorList>
            <consortium name="The Broad Institute Genomics Platform"/>
            <consortium name="The Broad Institute Genome Sequencing Center for Infectious Disease"/>
            <person name="Wu L."/>
            <person name="Ma J."/>
        </authorList>
    </citation>
    <scope>NUCLEOTIDE SEQUENCE [LARGE SCALE GENOMIC DNA]</scope>
    <source>
        <strain evidence="2">JCM 16022</strain>
    </source>
</reference>
<dbReference type="InterPro" id="IPR050275">
    <property type="entry name" value="PGM_Phosphatase"/>
</dbReference>
<name>A0ABP5LLZ7_9ACTN</name>
<dbReference type="Proteomes" id="UP001501771">
    <property type="component" value="Unassembled WGS sequence"/>
</dbReference>
<dbReference type="Gene3D" id="3.40.50.1240">
    <property type="entry name" value="Phosphoglycerate mutase-like"/>
    <property type="match status" value="1"/>
</dbReference>
<organism evidence="1 2">
    <name type="scientific">Nocardioides koreensis</name>
    <dbReference type="NCBI Taxonomy" id="433651"/>
    <lineage>
        <taxon>Bacteria</taxon>
        <taxon>Bacillati</taxon>
        <taxon>Actinomycetota</taxon>
        <taxon>Actinomycetes</taxon>
        <taxon>Propionibacteriales</taxon>
        <taxon>Nocardioidaceae</taxon>
        <taxon>Nocardioides</taxon>
    </lineage>
</organism>
<keyword evidence="2" id="KW-1185">Reference proteome</keyword>
<dbReference type="EMBL" id="BAAAQR010000009">
    <property type="protein sequence ID" value="GAA2149893.1"/>
    <property type="molecule type" value="Genomic_DNA"/>
</dbReference>
<dbReference type="InterPro" id="IPR013078">
    <property type="entry name" value="His_Pase_superF_clade-1"/>
</dbReference>
<gene>
    <name evidence="1" type="ORF">GCM10009844_30080</name>
</gene>
<evidence type="ECO:0000313" key="2">
    <source>
        <dbReference type="Proteomes" id="UP001501771"/>
    </source>
</evidence>
<dbReference type="PANTHER" id="PTHR48100">
    <property type="entry name" value="BROAD-SPECIFICITY PHOSPHATASE YOR283W-RELATED"/>
    <property type="match status" value="1"/>
</dbReference>
<dbReference type="Pfam" id="PF00300">
    <property type="entry name" value="His_Phos_1"/>
    <property type="match status" value="1"/>
</dbReference>
<protein>
    <submittedName>
        <fullName evidence="1">Histidine phosphatase family protein</fullName>
    </submittedName>
</protein>
<sequence>MGVLLLVRHGQASFGADDYDVLSETGWEQSRLLGAWLAERKVVPDVIWRGDMRRHRETAEGMLSGGGWDTAVEVDPGWNEFDHLGVVAAYAEAEADVPSGSAEMHGVDRREFQRIFERATARWTSGAHDDYPESYAAFVARVRGALERACAAVGPGGTAVAVSSGGPIAAACAALVDPTGEDPATSARLWARFNTVTVNSSVTRVVVGSTGPRLLTFNEHPHLEGEHLTYR</sequence>
<dbReference type="InterPro" id="IPR029033">
    <property type="entry name" value="His_PPase_superfam"/>
</dbReference>
<dbReference type="CDD" id="cd07067">
    <property type="entry name" value="HP_PGM_like"/>
    <property type="match status" value="1"/>
</dbReference>